<evidence type="ECO:0000256" key="3">
    <source>
        <dbReference type="ARBA" id="ARBA00022723"/>
    </source>
</evidence>
<dbReference type="CDD" id="cd16454">
    <property type="entry name" value="RING-H2_PA-TM-RING"/>
    <property type="match status" value="1"/>
</dbReference>
<dbReference type="Gene3D" id="3.30.40.10">
    <property type="entry name" value="Zinc/RING finger domain, C3HC4 (zinc finger)"/>
    <property type="match status" value="1"/>
</dbReference>
<dbReference type="AlphaFoldDB" id="A0A978VM52"/>
<comment type="caution">
    <text evidence="8">The sequence shown here is derived from an EMBL/GenBank/DDBJ whole genome shotgun (WGS) entry which is preliminary data.</text>
</comment>
<evidence type="ECO:0000256" key="5">
    <source>
        <dbReference type="ARBA" id="ARBA00022833"/>
    </source>
</evidence>
<proteinExistence type="predicted"/>
<gene>
    <name evidence="8" type="ORF">FEM48_Zijuj03G0004700</name>
</gene>
<protein>
    <recommendedName>
        <fullName evidence="2">RING-type E3 ubiquitin transferase</fullName>
        <ecNumber evidence="2">2.3.2.27</ecNumber>
    </recommendedName>
</protein>
<sequence>MAINISIKGDHLPDNDYSMVHIIFNQTIRQFRNLGGIELILVSEFSSAPEQWTSIYINSDMLSNQTLSRNHICNVVSKNLKLMYRAVIDHLADKILTTIESLSETTKTDADKGFYLEAEVEVVTEDVVNYMSTMVDVYNVDQSDKMVGRDSRSAIDKLKVEAEFNGDSGGRCGICVKEYFTTNETELIRRLPCLHVYHHDCVISWFEKHNSCPSCRL</sequence>
<evidence type="ECO:0000313" key="8">
    <source>
        <dbReference type="EMBL" id="KAH7536627.1"/>
    </source>
</evidence>
<dbReference type="InterPro" id="IPR013083">
    <property type="entry name" value="Znf_RING/FYVE/PHD"/>
</dbReference>
<dbReference type="PROSITE" id="PS50089">
    <property type="entry name" value="ZF_RING_2"/>
    <property type="match status" value="1"/>
</dbReference>
<dbReference type="PANTHER" id="PTHR15710:SF217">
    <property type="entry name" value="E3 UBIQUITIN-PROTEIN LIGASE RDUF2"/>
    <property type="match status" value="1"/>
</dbReference>
<evidence type="ECO:0000256" key="1">
    <source>
        <dbReference type="ARBA" id="ARBA00000900"/>
    </source>
</evidence>
<dbReference type="EC" id="2.3.2.27" evidence="2"/>
<dbReference type="GO" id="GO:0008270">
    <property type="term" value="F:zinc ion binding"/>
    <property type="evidence" value="ECO:0007669"/>
    <property type="project" value="UniProtKB-KW"/>
</dbReference>
<dbReference type="OrthoDB" id="4348522at2759"/>
<feature type="domain" description="RING-type" evidence="7">
    <location>
        <begin position="172"/>
        <end position="216"/>
    </location>
</feature>
<dbReference type="Proteomes" id="UP000813462">
    <property type="component" value="Unassembled WGS sequence"/>
</dbReference>
<dbReference type="SMART" id="SM00184">
    <property type="entry name" value="RING"/>
    <property type="match status" value="1"/>
</dbReference>
<reference evidence="8" key="1">
    <citation type="journal article" date="2021" name="Front. Plant Sci.">
        <title>Chromosome-Scale Genome Assembly for Chinese Sour Jujube and Insights Into Its Genome Evolution and Domestication Signature.</title>
        <authorList>
            <person name="Shen L.-Y."/>
            <person name="Luo H."/>
            <person name="Wang X.-L."/>
            <person name="Wang X.-M."/>
            <person name="Qiu X.-J."/>
            <person name="Liu H."/>
            <person name="Zhou S.-S."/>
            <person name="Jia K.-H."/>
            <person name="Nie S."/>
            <person name="Bao Y.-T."/>
            <person name="Zhang R.-G."/>
            <person name="Yun Q.-Z."/>
            <person name="Chai Y.-H."/>
            <person name="Lu J.-Y."/>
            <person name="Li Y."/>
            <person name="Zhao S.-W."/>
            <person name="Mao J.-F."/>
            <person name="Jia S.-G."/>
            <person name="Mao Y.-M."/>
        </authorList>
    </citation>
    <scope>NUCLEOTIDE SEQUENCE</scope>
    <source>
        <strain evidence="8">AT0</strain>
        <tissue evidence="8">Leaf</tissue>
    </source>
</reference>
<keyword evidence="5" id="KW-0862">Zinc</keyword>
<evidence type="ECO:0000313" key="9">
    <source>
        <dbReference type="Proteomes" id="UP000813462"/>
    </source>
</evidence>
<name>A0A978VM52_ZIZJJ</name>
<keyword evidence="4 6" id="KW-0863">Zinc-finger</keyword>
<dbReference type="PANTHER" id="PTHR15710">
    <property type="entry name" value="E3 UBIQUITIN-PROTEIN LIGASE PRAJA"/>
    <property type="match status" value="1"/>
</dbReference>
<dbReference type="GO" id="GO:0016567">
    <property type="term" value="P:protein ubiquitination"/>
    <property type="evidence" value="ECO:0007669"/>
    <property type="project" value="TreeGrafter"/>
</dbReference>
<dbReference type="InterPro" id="IPR001841">
    <property type="entry name" value="Znf_RING"/>
</dbReference>
<evidence type="ECO:0000256" key="2">
    <source>
        <dbReference type="ARBA" id="ARBA00012483"/>
    </source>
</evidence>
<comment type="catalytic activity">
    <reaction evidence="1">
        <text>S-ubiquitinyl-[E2 ubiquitin-conjugating enzyme]-L-cysteine + [acceptor protein]-L-lysine = [E2 ubiquitin-conjugating enzyme]-L-cysteine + N(6)-ubiquitinyl-[acceptor protein]-L-lysine.</text>
        <dbReference type="EC" id="2.3.2.27"/>
    </reaction>
</comment>
<dbReference type="EMBL" id="JAEACU010000003">
    <property type="protein sequence ID" value="KAH7536627.1"/>
    <property type="molecule type" value="Genomic_DNA"/>
</dbReference>
<dbReference type="Pfam" id="PF13639">
    <property type="entry name" value="zf-RING_2"/>
    <property type="match status" value="1"/>
</dbReference>
<accession>A0A978VM52</accession>
<evidence type="ECO:0000259" key="7">
    <source>
        <dbReference type="PROSITE" id="PS50089"/>
    </source>
</evidence>
<dbReference type="SUPFAM" id="SSF57850">
    <property type="entry name" value="RING/U-box"/>
    <property type="match status" value="1"/>
</dbReference>
<dbReference type="GO" id="GO:0005737">
    <property type="term" value="C:cytoplasm"/>
    <property type="evidence" value="ECO:0007669"/>
    <property type="project" value="TreeGrafter"/>
</dbReference>
<organism evidence="8 9">
    <name type="scientific">Ziziphus jujuba var. spinosa</name>
    <dbReference type="NCBI Taxonomy" id="714518"/>
    <lineage>
        <taxon>Eukaryota</taxon>
        <taxon>Viridiplantae</taxon>
        <taxon>Streptophyta</taxon>
        <taxon>Embryophyta</taxon>
        <taxon>Tracheophyta</taxon>
        <taxon>Spermatophyta</taxon>
        <taxon>Magnoliopsida</taxon>
        <taxon>eudicotyledons</taxon>
        <taxon>Gunneridae</taxon>
        <taxon>Pentapetalae</taxon>
        <taxon>rosids</taxon>
        <taxon>fabids</taxon>
        <taxon>Rosales</taxon>
        <taxon>Rhamnaceae</taxon>
        <taxon>Paliureae</taxon>
        <taxon>Ziziphus</taxon>
    </lineage>
</organism>
<evidence type="ECO:0000256" key="6">
    <source>
        <dbReference type="PROSITE-ProRule" id="PRU00175"/>
    </source>
</evidence>
<dbReference type="GO" id="GO:0061630">
    <property type="term" value="F:ubiquitin protein ligase activity"/>
    <property type="evidence" value="ECO:0007669"/>
    <property type="project" value="UniProtKB-EC"/>
</dbReference>
<evidence type="ECO:0000256" key="4">
    <source>
        <dbReference type="ARBA" id="ARBA00022771"/>
    </source>
</evidence>
<keyword evidence="3" id="KW-0479">Metal-binding</keyword>